<accession>A0A8S9XPN9</accession>
<feature type="region of interest" description="Disordered" evidence="1">
    <location>
        <begin position="1"/>
        <end position="20"/>
    </location>
</feature>
<dbReference type="EMBL" id="WIXP02000005">
    <property type="protein sequence ID" value="KAF6210261.1"/>
    <property type="molecule type" value="Genomic_DNA"/>
</dbReference>
<gene>
    <name evidence="2" type="ORF">GE061_013365</name>
</gene>
<protein>
    <submittedName>
        <fullName evidence="2">Uncharacterized protein</fullName>
    </submittedName>
</protein>
<evidence type="ECO:0000313" key="3">
    <source>
        <dbReference type="Proteomes" id="UP000466442"/>
    </source>
</evidence>
<dbReference type="AlphaFoldDB" id="A0A8S9XPN9"/>
<reference evidence="2" key="1">
    <citation type="journal article" date="2021" name="Mol. Ecol. Resour.">
        <title>Apolygus lucorum genome provides insights into omnivorousness and mesophyll feeding.</title>
        <authorList>
            <person name="Liu Y."/>
            <person name="Liu H."/>
            <person name="Wang H."/>
            <person name="Huang T."/>
            <person name="Liu B."/>
            <person name="Yang B."/>
            <person name="Yin L."/>
            <person name="Li B."/>
            <person name="Zhang Y."/>
            <person name="Zhang S."/>
            <person name="Jiang F."/>
            <person name="Zhang X."/>
            <person name="Ren Y."/>
            <person name="Wang B."/>
            <person name="Wang S."/>
            <person name="Lu Y."/>
            <person name="Wu K."/>
            <person name="Fan W."/>
            <person name="Wang G."/>
        </authorList>
    </citation>
    <scope>NUCLEOTIDE SEQUENCE</scope>
    <source>
        <strain evidence="2">12Hb</strain>
    </source>
</reference>
<keyword evidence="3" id="KW-1185">Reference proteome</keyword>
<name>A0A8S9XPN9_APOLU</name>
<evidence type="ECO:0000313" key="2">
    <source>
        <dbReference type="EMBL" id="KAF6210261.1"/>
    </source>
</evidence>
<sequence>MNHPTEEWEVQSEGGRTSDIPEYIEDQVLDEGGDRADVIRVNDPLQQSSTKITIDPIQVLLDSQERLMEHQAELTRETMKALLQAIPTPSSVQLPRLKLPEFNEKSDPKAWIASADHLVGSRSTDEVLAALNYSLKEDSNMWLGSIIKM</sequence>
<dbReference type="Proteomes" id="UP000466442">
    <property type="component" value="Linkage Group LG5"/>
</dbReference>
<comment type="caution">
    <text evidence="2">The sequence shown here is derived from an EMBL/GenBank/DDBJ whole genome shotgun (WGS) entry which is preliminary data.</text>
</comment>
<proteinExistence type="predicted"/>
<evidence type="ECO:0000256" key="1">
    <source>
        <dbReference type="SAM" id="MobiDB-lite"/>
    </source>
</evidence>
<organism evidence="2 3">
    <name type="scientific">Apolygus lucorum</name>
    <name type="common">Small green plant bug</name>
    <name type="synonym">Lygocoris lucorum</name>
    <dbReference type="NCBI Taxonomy" id="248454"/>
    <lineage>
        <taxon>Eukaryota</taxon>
        <taxon>Metazoa</taxon>
        <taxon>Ecdysozoa</taxon>
        <taxon>Arthropoda</taxon>
        <taxon>Hexapoda</taxon>
        <taxon>Insecta</taxon>
        <taxon>Pterygota</taxon>
        <taxon>Neoptera</taxon>
        <taxon>Paraneoptera</taxon>
        <taxon>Hemiptera</taxon>
        <taxon>Heteroptera</taxon>
        <taxon>Panheteroptera</taxon>
        <taxon>Cimicomorpha</taxon>
        <taxon>Miridae</taxon>
        <taxon>Mirini</taxon>
        <taxon>Apolygus</taxon>
    </lineage>
</organism>